<dbReference type="AlphaFoldDB" id="A0A656H9X1"/>
<dbReference type="OrthoDB" id="9838264at2"/>
<accession>A0A656H9X1</accession>
<protein>
    <submittedName>
        <fullName evidence="1">Uncharacterized protein</fullName>
    </submittedName>
</protein>
<sequence precursor="true">MPRRFLSRHVSARSVALGVALAGLMLAFLAASLLVFPYKAVANPEVQGELLYDLLGHLEYDAASGRFGQIADAPAMQEKLDALIVGNQLDVPPATAYIMNLGDNAVVWGTSPDPAQLSIPDIAPGYTMQFVTTQEQQIAVQNFWLRGGGGERIEFRMVVALPVR</sequence>
<reference evidence="2" key="1">
    <citation type="journal article" date="2011" name="Stand. Genomic Sci.">
        <title>Genome sequence of the filamentous, gliding Thiothrix nivea neotype strain (JP2(T)).</title>
        <authorList>
            <person name="Lapidus A."/>
            <person name="Nolan M."/>
            <person name="Lucas S."/>
            <person name="Glavina Del Rio T."/>
            <person name="Tice H."/>
            <person name="Cheng J.F."/>
            <person name="Tapia R."/>
            <person name="Han C."/>
            <person name="Goodwin L."/>
            <person name="Pitluck S."/>
            <person name="Liolios K."/>
            <person name="Pagani I."/>
            <person name="Ivanova N."/>
            <person name="Huntemann M."/>
            <person name="Mavromatis K."/>
            <person name="Mikhailova N."/>
            <person name="Pati A."/>
            <person name="Chen A."/>
            <person name="Palaniappan K."/>
            <person name="Land M."/>
            <person name="Brambilla E.M."/>
            <person name="Rohde M."/>
            <person name="Abt B."/>
            <person name="Verbarg S."/>
            <person name="Goker M."/>
            <person name="Bristow J."/>
            <person name="Eisen J.A."/>
            <person name="Markowitz V."/>
            <person name="Hugenholtz P."/>
            <person name="Kyrpides N.C."/>
            <person name="Klenk H.P."/>
            <person name="Woyke T."/>
        </authorList>
    </citation>
    <scope>NUCLEOTIDE SEQUENCE [LARGE SCALE GENOMIC DNA]</scope>
    <source>
        <strain evidence="2">ATCC 35100 / DSM 5205 / JP2</strain>
    </source>
</reference>
<name>A0A656H9X1_THINJ</name>
<organism evidence="1 2">
    <name type="scientific">Thiothrix nivea (strain ATCC 35100 / DSM 5205 / JP2)</name>
    <dbReference type="NCBI Taxonomy" id="870187"/>
    <lineage>
        <taxon>Bacteria</taxon>
        <taxon>Pseudomonadati</taxon>
        <taxon>Pseudomonadota</taxon>
        <taxon>Gammaproteobacteria</taxon>
        <taxon>Thiotrichales</taxon>
        <taxon>Thiotrichaceae</taxon>
        <taxon>Thiothrix</taxon>
    </lineage>
</organism>
<evidence type="ECO:0000313" key="2">
    <source>
        <dbReference type="Proteomes" id="UP000005317"/>
    </source>
</evidence>
<gene>
    <name evidence="1" type="ORF">Thini_0830</name>
</gene>
<proteinExistence type="predicted"/>
<dbReference type="RefSeq" id="WP_002707409.1">
    <property type="nucleotide sequence ID" value="NZ_JH651384.1"/>
</dbReference>
<dbReference type="Proteomes" id="UP000005317">
    <property type="component" value="Unassembled WGS sequence"/>
</dbReference>
<evidence type="ECO:0000313" key="1">
    <source>
        <dbReference type="EMBL" id="EIJ33458.1"/>
    </source>
</evidence>
<keyword evidence="2" id="KW-1185">Reference proteome</keyword>
<dbReference type="EMBL" id="JH651384">
    <property type="protein sequence ID" value="EIJ33458.1"/>
    <property type="molecule type" value="Genomic_DNA"/>
</dbReference>